<evidence type="ECO:0000313" key="3">
    <source>
        <dbReference type="Proteomes" id="UP000241769"/>
    </source>
</evidence>
<proteinExistence type="predicted"/>
<evidence type="ECO:0000313" key="2">
    <source>
        <dbReference type="EMBL" id="PRP80839.1"/>
    </source>
</evidence>
<sequence length="174" mass="19772">MSSAAFHLGLRVEENLRDHRRARPRQTGKIPVTHLTPGQLEEIAEPREVSSVIAEWLAFHGTTLPMELPRLESHSGLTMDGFILEDLVWRTIYPRVRQIFEAAQPGTVRHTMQGTPQSPVISRQLRRATQFSFEPGSSPASRMAQLLDLCNETKRKHPATPPQDTKYRGLKKCR</sequence>
<evidence type="ECO:0000256" key="1">
    <source>
        <dbReference type="SAM" id="MobiDB-lite"/>
    </source>
</evidence>
<gene>
    <name evidence="2" type="ORF">PROFUN_11394</name>
</gene>
<accession>A0A2P6NA75</accession>
<dbReference type="InParanoid" id="A0A2P6NA75"/>
<reference evidence="2 3" key="1">
    <citation type="journal article" date="2018" name="Genome Biol. Evol.">
        <title>Multiple Roots of Fruiting Body Formation in Amoebozoa.</title>
        <authorList>
            <person name="Hillmann F."/>
            <person name="Forbes G."/>
            <person name="Novohradska S."/>
            <person name="Ferling I."/>
            <person name="Riege K."/>
            <person name="Groth M."/>
            <person name="Westermann M."/>
            <person name="Marz M."/>
            <person name="Spaller T."/>
            <person name="Winckler T."/>
            <person name="Schaap P."/>
            <person name="Glockner G."/>
        </authorList>
    </citation>
    <scope>NUCLEOTIDE SEQUENCE [LARGE SCALE GENOMIC DNA]</scope>
    <source>
        <strain evidence="2 3">Jena</strain>
    </source>
</reference>
<dbReference type="EMBL" id="MDYQ01000136">
    <property type="protein sequence ID" value="PRP80839.1"/>
    <property type="molecule type" value="Genomic_DNA"/>
</dbReference>
<protein>
    <submittedName>
        <fullName evidence="2">Uncharacterized protein</fullName>
    </submittedName>
</protein>
<comment type="caution">
    <text evidence="2">The sequence shown here is derived from an EMBL/GenBank/DDBJ whole genome shotgun (WGS) entry which is preliminary data.</text>
</comment>
<keyword evidence="3" id="KW-1185">Reference proteome</keyword>
<feature type="region of interest" description="Disordered" evidence="1">
    <location>
        <begin position="152"/>
        <end position="174"/>
    </location>
</feature>
<organism evidence="2 3">
    <name type="scientific">Planoprotostelium fungivorum</name>
    <dbReference type="NCBI Taxonomy" id="1890364"/>
    <lineage>
        <taxon>Eukaryota</taxon>
        <taxon>Amoebozoa</taxon>
        <taxon>Evosea</taxon>
        <taxon>Variosea</taxon>
        <taxon>Cavosteliida</taxon>
        <taxon>Cavosteliaceae</taxon>
        <taxon>Planoprotostelium</taxon>
    </lineage>
</organism>
<dbReference type="AlphaFoldDB" id="A0A2P6NA75"/>
<dbReference type="Proteomes" id="UP000241769">
    <property type="component" value="Unassembled WGS sequence"/>
</dbReference>
<name>A0A2P6NA75_9EUKA</name>